<protein>
    <submittedName>
        <fullName evidence="1">Uncharacterized protein</fullName>
    </submittedName>
</protein>
<dbReference type="Proteomes" id="UP000324222">
    <property type="component" value="Unassembled WGS sequence"/>
</dbReference>
<dbReference type="EMBL" id="VSRR010000061">
    <property type="protein sequence ID" value="MPC09262.1"/>
    <property type="molecule type" value="Genomic_DNA"/>
</dbReference>
<accession>A0A5B7CHT4</accession>
<dbReference type="OrthoDB" id="6375485at2759"/>
<organism evidence="1 2">
    <name type="scientific">Portunus trituberculatus</name>
    <name type="common">Swimming crab</name>
    <name type="synonym">Neptunus trituberculatus</name>
    <dbReference type="NCBI Taxonomy" id="210409"/>
    <lineage>
        <taxon>Eukaryota</taxon>
        <taxon>Metazoa</taxon>
        <taxon>Ecdysozoa</taxon>
        <taxon>Arthropoda</taxon>
        <taxon>Crustacea</taxon>
        <taxon>Multicrustacea</taxon>
        <taxon>Malacostraca</taxon>
        <taxon>Eumalacostraca</taxon>
        <taxon>Eucarida</taxon>
        <taxon>Decapoda</taxon>
        <taxon>Pleocyemata</taxon>
        <taxon>Brachyura</taxon>
        <taxon>Eubrachyura</taxon>
        <taxon>Portunoidea</taxon>
        <taxon>Portunidae</taxon>
        <taxon>Portuninae</taxon>
        <taxon>Portunus</taxon>
    </lineage>
</organism>
<name>A0A5B7CHT4_PORTR</name>
<sequence>MKETQHTGSDRWTTVIEELRGVRTTDEQISHVINIVKESYSFLSIAANAYDSVFVKEMNITYMQTTYLMVSKKVNPCVRPLVMNIYNRLPSLDTQEEEEIECEYRLEVGTSLWELYMNLGRLHQ</sequence>
<gene>
    <name evidence="1" type="ORF">E2C01_001866</name>
</gene>
<keyword evidence="2" id="KW-1185">Reference proteome</keyword>
<evidence type="ECO:0000313" key="2">
    <source>
        <dbReference type="Proteomes" id="UP000324222"/>
    </source>
</evidence>
<proteinExistence type="predicted"/>
<reference evidence="1 2" key="1">
    <citation type="submission" date="2019-05" db="EMBL/GenBank/DDBJ databases">
        <title>Another draft genome of Portunus trituberculatus and its Hox gene families provides insights of decapod evolution.</title>
        <authorList>
            <person name="Jeong J.-H."/>
            <person name="Song I."/>
            <person name="Kim S."/>
            <person name="Choi T."/>
            <person name="Kim D."/>
            <person name="Ryu S."/>
            <person name="Kim W."/>
        </authorList>
    </citation>
    <scope>NUCLEOTIDE SEQUENCE [LARGE SCALE GENOMIC DNA]</scope>
    <source>
        <tissue evidence="1">Muscle</tissue>
    </source>
</reference>
<comment type="caution">
    <text evidence="1">The sequence shown here is derived from an EMBL/GenBank/DDBJ whole genome shotgun (WGS) entry which is preliminary data.</text>
</comment>
<evidence type="ECO:0000313" key="1">
    <source>
        <dbReference type="EMBL" id="MPC09262.1"/>
    </source>
</evidence>
<dbReference type="AlphaFoldDB" id="A0A5B7CHT4"/>